<dbReference type="EMBL" id="CP000750">
    <property type="protein sequence ID" value="ABS03243.1"/>
    <property type="molecule type" value="Genomic_DNA"/>
</dbReference>
<name>A6W8V4_KINRD</name>
<proteinExistence type="predicted"/>
<accession>A6W8V4</accession>
<evidence type="ECO:0000313" key="1">
    <source>
        <dbReference type="EMBL" id="ABS03243.1"/>
    </source>
</evidence>
<keyword evidence="2" id="KW-1185">Reference proteome</keyword>
<gene>
    <name evidence="1" type="ordered locus">Krad_1757</name>
</gene>
<reference evidence="2" key="1">
    <citation type="journal article" date="2008" name="PLoS ONE">
        <title>Survival in nuclear waste, extreme resistance, and potential applications gleaned from the genome sequence of Kineococcus radiotolerans SRS30216.</title>
        <authorList>
            <person name="Bagwell C.E."/>
            <person name="Bhat S."/>
            <person name="Hawkins G.M."/>
            <person name="Smith B.W."/>
            <person name="Biswas T."/>
            <person name="Hoover T.R."/>
            <person name="Saunders E."/>
            <person name="Han C.S."/>
            <person name="Tsodikov O.V."/>
            <person name="Shimkets L.J."/>
        </authorList>
    </citation>
    <scope>NUCLEOTIDE SEQUENCE [LARGE SCALE GENOMIC DNA]</scope>
    <source>
        <strain evidence="2">ATCC BAA-149 / DSM 14245 / SRS30216</strain>
    </source>
</reference>
<dbReference type="AlphaFoldDB" id="A6W8V4"/>
<evidence type="ECO:0000313" key="2">
    <source>
        <dbReference type="Proteomes" id="UP000001116"/>
    </source>
</evidence>
<protein>
    <submittedName>
        <fullName evidence="1">Uncharacterized protein</fullName>
    </submittedName>
</protein>
<dbReference type="HOGENOM" id="CLU_2330010_0_0_11"/>
<dbReference type="RefSeq" id="WP_011981618.1">
    <property type="nucleotide sequence ID" value="NC_009664.2"/>
</dbReference>
<organism evidence="1 2">
    <name type="scientific">Kineococcus radiotolerans (strain ATCC BAA-149 / DSM 14245 / SRS30216)</name>
    <dbReference type="NCBI Taxonomy" id="266940"/>
    <lineage>
        <taxon>Bacteria</taxon>
        <taxon>Bacillati</taxon>
        <taxon>Actinomycetota</taxon>
        <taxon>Actinomycetes</taxon>
        <taxon>Kineosporiales</taxon>
        <taxon>Kineosporiaceae</taxon>
        <taxon>Kineococcus</taxon>
    </lineage>
</organism>
<dbReference type="KEGG" id="kra:Krad_1757"/>
<sequence>MTTDTHDTDLAIDTTERDLRELIASSPVPVDDAPREHLMWGTRDLALAQEHIDSPDELLHTLAGRLGRRYLSVRSRVMRLREHRDLANRTTPLRAVTQ</sequence>
<dbReference type="STRING" id="266940.Krad_1757"/>
<dbReference type="Proteomes" id="UP000001116">
    <property type="component" value="Chromosome"/>
</dbReference>